<accession>A0A848CR84</accession>
<dbReference type="RefSeq" id="WP_168974968.1">
    <property type="nucleotide sequence ID" value="NZ_CAMJCG010000197.1"/>
</dbReference>
<dbReference type="AlphaFoldDB" id="A0A848CR84"/>
<organism evidence="1 2">
    <name type="scientific">Aneurinibacillus aneurinilyticus</name>
    <name type="common">Bacillus aneurinolyticus</name>
    <dbReference type="NCBI Taxonomy" id="1391"/>
    <lineage>
        <taxon>Bacteria</taxon>
        <taxon>Bacillati</taxon>
        <taxon>Bacillota</taxon>
        <taxon>Bacilli</taxon>
        <taxon>Bacillales</taxon>
        <taxon>Paenibacillaceae</taxon>
        <taxon>Aneurinibacillus group</taxon>
        <taxon>Aneurinibacillus</taxon>
    </lineage>
</organism>
<evidence type="ECO:0000313" key="2">
    <source>
        <dbReference type="Proteomes" id="UP000561326"/>
    </source>
</evidence>
<reference evidence="1 2" key="1">
    <citation type="submission" date="2020-04" db="EMBL/GenBank/DDBJ databases">
        <authorList>
            <person name="Hitch T.C.A."/>
            <person name="Wylensek D."/>
            <person name="Clavel T."/>
        </authorList>
    </citation>
    <scope>NUCLEOTIDE SEQUENCE [LARGE SCALE GENOMIC DNA]</scope>
    <source>
        <strain evidence="1 2">WB01_D5_05</strain>
    </source>
</reference>
<protein>
    <submittedName>
        <fullName evidence="1">Uncharacterized protein</fullName>
    </submittedName>
</protein>
<sequence length="59" mass="6699">MYGYVQDANSYLDAFELNTPLGDVAGNGFEALLKKRGYNIYMTIKNNLNHETNIIDQNL</sequence>
<comment type="caution">
    <text evidence="1">The sequence shown here is derived from an EMBL/GenBank/DDBJ whole genome shotgun (WGS) entry which is preliminary data.</text>
</comment>
<gene>
    <name evidence="1" type="ORF">HF838_07920</name>
</gene>
<dbReference type="Proteomes" id="UP000561326">
    <property type="component" value="Unassembled WGS sequence"/>
</dbReference>
<evidence type="ECO:0000313" key="1">
    <source>
        <dbReference type="EMBL" id="NME98185.1"/>
    </source>
</evidence>
<dbReference type="EMBL" id="JABAGO010000010">
    <property type="protein sequence ID" value="NME98185.1"/>
    <property type="molecule type" value="Genomic_DNA"/>
</dbReference>
<name>A0A848CR84_ANEAE</name>
<proteinExistence type="predicted"/>